<proteinExistence type="predicted"/>
<dbReference type="PROSITE" id="PS01081">
    <property type="entry name" value="HTH_TETR_1"/>
    <property type="match status" value="1"/>
</dbReference>
<keyword evidence="1 2" id="KW-0238">DNA-binding</keyword>
<accession>A0ABV5ZDM3</accession>
<dbReference type="PRINTS" id="PR00455">
    <property type="entry name" value="HTHTETR"/>
</dbReference>
<reference evidence="4 5" key="1">
    <citation type="submission" date="2024-09" db="EMBL/GenBank/DDBJ databases">
        <authorList>
            <person name="Sun Q."/>
            <person name="Mori K."/>
        </authorList>
    </citation>
    <scope>NUCLEOTIDE SEQUENCE [LARGE SCALE GENOMIC DNA]</scope>
    <source>
        <strain evidence="4 5">ATCC 51285</strain>
    </source>
</reference>
<feature type="DNA-binding region" description="H-T-H motif" evidence="2">
    <location>
        <begin position="32"/>
        <end position="51"/>
    </location>
</feature>
<dbReference type="Gene3D" id="1.10.10.60">
    <property type="entry name" value="Homeodomain-like"/>
    <property type="match status" value="1"/>
</dbReference>
<evidence type="ECO:0000313" key="5">
    <source>
        <dbReference type="Proteomes" id="UP001589628"/>
    </source>
</evidence>
<dbReference type="PANTHER" id="PTHR30055:SF224">
    <property type="entry name" value="TRANSCRIPTIONAL REGULATOR TETR FAMILY"/>
    <property type="match status" value="1"/>
</dbReference>
<comment type="caution">
    <text evidence="4">The sequence shown here is derived from an EMBL/GenBank/DDBJ whole genome shotgun (WGS) entry which is preliminary data.</text>
</comment>
<dbReference type="InterPro" id="IPR001647">
    <property type="entry name" value="HTH_TetR"/>
</dbReference>
<dbReference type="PANTHER" id="PTHR30055">
    <property type="entry name" value="HTH-TYPE TRANSCRIPTIONAL REGULATOR RUTR"/>
    <property type="match status" value="1"/>
</dbReference>
<dbReference type="PROSITE" id="PS50977">
    <property type="entry name" value="HTH_TETR_2"/>
    <property type="match status" value="1"/>
</dbReference>
<dbReference type="EMBL" id="JBHLZN010000004">
    <property type="protein sequence ID" value="MFB9887377.1"/>
    <property type="molecule type" value="Genomic_DNA"/>
</dbReference>
<evidence type="ECO:0000313" key="4">
    <source>
        <dbReference type="EMBL" id="MFB9887377.1"/>
    </source>
</evidence>
<dbReference type="Proteomes" id="UP001589628">
    <property type="component" value="Unassembled WGS sequence"/>
</dbReference>
<dbReference type="SUPFAM" id="SSF46689">
    <property type="entry name" value="Homeodomain-like"/>
    <property type="match status" value="1"/>
</dbReference>
<dbReference type="InterPro" id="IPR009057">
    <property type="entry name" value="Homeodomain-like_sf"/>
</dbReference>
<evidence type="ECO:0000256" key="2">
    <source>
        <dbReference type="PROSITE-ProRule" id="PRU00335"/>
    </source>
</evidence>
<dbReference type="Pfam" id="PF00440">
    <property type="entry name" value="TetR_N"/>
    <property type="match status" value="1"/>
</dbReference>
<dbReference type="RefSeq" id="WP_027314063.1">
    <property type="nucleotide sequence ID" value="NZ_JAUESS010000006.1"/>
</dbReference>
<organism evidence="4 5">
    <name type="scientific">Balneatrix alpica</name>
    <dbReference type="NCBI Taxonomy" id="75684"/>
    <lineage>
        <taxon>Bacteria</taxon>
        <taxon>Pseudomonadati</taxon>
        <taxon>Pseudomonadota</taxon>
        <taxon>Gammaproteobacteria</taxon>
        <taxon>Oceanospirillales</taxon>
        <taxon>Balneatrichaceae</taxon>
        <taxon>Balneatrix</taxon>
    </lineage>
</organism>
<dbReference type="InterPro" id="IPR050109">
    <property type="entry name" value="HTH-type_TetR-like_transc_reg"/>
</dbReference>
<gene>
    <name evidence="4" type="ORF">ACFFLH_13230</name>
</gene>
<dbReference type="Gene3D" id="1.10.357.10">
    <property type="entry name" value="Tetracycline Repressor, domain 2"/>
    <property type="match status" value="1"/>
</dbReference>
<protein>
    <submittedName>
        <fullName evidence="4">TetR/AcrR family transcriptional regulator</fullName>
    </submittedName>
</protein>
<name>A0ABV5ZDM3_9GAMM</name>
<dbReference type="InterPro" id="IPR023772">
    <property type="entry name" value="DNA-bd_HTH_TetR-type_CS"/>
</dbReference>
<feature type="domain" description="HTH tetR-type" evidence="3">
    <location>
        <begin position="9"/>
        <end position="69"/>
    </location>
</feature>
<dbReference type="Pfam" id="PF14246">
    <property type="entry name" value="TetR_C_7"/>
    <property type="match status" value="1"/>
</dbReference>
<keyword evidence="5" id="KW-1185">Reference proteome</keyword>
<dbReference type="InterPro" id="IPR036271">
    <property type="entry name" value="Tet_transcr_reg_TetR-rel_C_sf"/>
</dbReference>
<dbReference type="InterPro" id="IPR039536">
    <property type="entry name" value="TetR_C_Proteobacteria"/>
</dbReference>
<dbReference type="SUPFAM" id="SSF48498">
    <property type="entry name" value="Tetracyclin repressor-like, C-terminal domain"/>
    <property type="match status" value="1"/>
</dbReference>
<evidence type="ECO:0000256" key="1">
    <source>
        <dbReference type="ARBA" id="ARBA00023125"/>
    </source>
</evidence>
<evidence type="ECO:0000259" key="3">
    <source>
        <dbReference type="PROSITE" id="PS50977"/>
    </source>
</evidence>
<sequence>MPAAPTLSEQKRAAILQAAISEFSQHGFQATSMDRLAAVAQVSKRTVYNHFASKDELFLAMVQHLIALLSNAISVRYQPDRPLKQQLSEIAAQEMALLTDADFILLSRTLMGEAIHSEQVALLVAQEIGKSASQLQAWIQAAREDGRLALDDVELAANQFLSLLKSSAFWPQLLMRRPALDAAQQQRCIDTSVRMFLSCYAPAELA</sequence>